<proteinExistence type="predicted"/>
<dbReference type="KEGG" id="cim:CIMG_13408"/>
<evidence type="ECO:0000313" key="2">
    <source>
        <dbReference type="Proteomes" id="UP000001261"/>
    </source>
</evidence>
<dbReference type="VEuPathDB" id="FungiDB:CIMG_13408"/>
<dbReference type="GeneID" id="24165035"/>
<reference evidence="2" key="2">
    <citation type="journal article" date="2010" name="Genome Res.">
        <title>Population genomic sequencing of Coccidioides fungi reveals recent hybridization and transposon control.</title>
        <authorList>
            <person name="Neafsey D.E."/>
            <person name="Barker B.M."/>
            <person name="Sharpton T.J."/>
            <person name="Stajich J.E."/>
            <person name="Park D.J."/>
            <person name="Whiston E."/>
            <person name="Hung C.-Y."/>
            <person name="McMahan C."/>
            <person name="White J."/>
            <person name="Sykes S."/>
            <person name="Heiman D."/>
            <person name="Young S."/>
            <person name="Zeng Q."/>
            <person name="Abouelleil A."/>
            <person name="Aftuck L."/>
            <person name="Bessette D."/>
            <person name="Brown A."/>
            <person name="FitzGerald M."/>
            <person name="Lui A."/>
            <person name="Macdonald J.P."/>
            <person name="Priest M."/>
            <person name="Orbach M.J."/>
            <person name="Galgiani J.N."/>
            <person name="Kirkland T.N."/>
            <person name="Cole G.T."/>
            <person name="Birren B.W."/>
            <person name="Henn M.R."/>
            <person name="Taylor J.W."/>
            <person name="Rounsley S.D."/>
        </authorList>
    </citation>
    <scope>GENOME REANNOTATION</scope>
    <source>
        <strain evidence="2">RS</strain>
    </source>
</reference>
<dbReference type="Proteomes" id="UP000001261">
    <property type="component" value="Unassembled WGS sequence"/>
</dbReference>
<name>A0A0D8JUU5_COCIM</name>
<dbReference type="InParanoid" id="A0A0D8JUU5"/>
<sequence length="59" mass="6381">MSHGYTIFRVRRAFDSTTRCATGSWLGDTSSVRAQGPGTCGEKVSRVSPPNHVICLVRA</sequence>
<accession>A0A0D8JUU5</accession>
<reference evidence="2" key="1">
    <citation type="journal article" date="2009" name="Genome Res.">
        <title>Comparative genomic analyses of the human fungal pathogens Coccidioides and their relatives.</title>
        <authorList>
            <person name="Sharpton T.J."/>
            <person name="Stajich J.E."/>
            <person name="Rounsley S.D."/>
            <person name="Gardner M.J."/>
            <person name="Wortman J.R."/>
            <person name="Jordar V.S."/>
            <person name="Maiti R."/>
            <person name="Kodira C.D."/>
            <person name="Neafsey D.E."/>
            <person name="Zeng Q."/>
            <person name="Hung C.-Y."/>
            <person name="McMahan C."/>
            <person name="Muszewska A."/>
            <person name="Grynberg M."/>
            <person name="Mandel M.A."/>
            <person name="Kellner E.M."/>
            <person name="Barker B.M."/>
            <person name="Galgiani J.N."/>
            <person name="Orbach M.J."/>
            <person name="Kirkland T.N."/>
            <person name="Cole G.T."/>
            <person name="Henn M.R."/>
            <person name="Birren B.W."/>
            <person name="Taylor J.W."/>
        </authorList>
    </citation>
    <scope>NUCLEOTIDE SEQUENCE [LARGE SCALE GENOMIC DNA]</scope>
    <source>
        <strain evidence="2">RS</strain>
    </source>
</reference>
<dbReference type="EMBL" id="GG704914">
    <property type="protein sequence ID" value="KJF61077.1"/>
    <property type="molecule type" value="Genomic_DNA"/>
</dbReference>
<organism evidence="1 2">
    <name type="scientific">Coccidioides immitis (strain RS)</name>
    <name type="common">Valley fever fungus</name>
    <dbReference type="NCBI Taxonomy" id="246410"/>
    <lineage>
        <taxon>Eukaryota</taxon>
        <taxon>Fungi</taxon>
        <taxon>Dikarya</taxon>
        <taxon>Ascomycota</taxon>
        <taxon>Pezizomycotina</taxon>
        <taxon>Eurotiomycetes</taxon>
        <taxon>Eurotiomycetidae</taxon>
        <taxon>Onygenales</taxon>
        <taxon>Onygenaceae</taxon>
        <taxon>Coccidioides</taxon>
    </lineage>
</organism>
<dbReference type="RefSeq" id="XP_004446132.1">
    <property type="nucleotide sequence ID" value="XM_004446075.1"/>
</dbReference>
<keyword evidence="2" id="KW-1185">Reference proteome</keyword>
<evidence type="ECO:0000313" key="1">
    <source>
        <dbReference type="EMBL" id="KJF61077.1"/>
    </source>
</evidence>
<protein>
    <submittedName>
        <fullName evidence="1">Uncharacterized protein</fullName>
    </submittedName>
</protein>
<gene>
    <name evidence="1" type="ORF">CIMG_13408</name>
</gene>
<dbReference type="AlphaFoldDB" id="A0A0D8JUU5"/>